<dbReference type="EC" id="2.4.1.60" evidence="3"/>
<keyword evidence="1" id="KW-0812">Transmembrane</keyword>
<evidence type="ECO:0000259" key="2">
    <source>
        <dbReference type="Pfam" id="PF00535"/>
    </source>
</evidence>
<organism evidence="3">
    <name type="scientific">mine drainage metagenome</name>
    <dbReference type="NCBI Taxonomy" id="410659"/>
    <lineage>
        <taxon>unclassified sequences</taxon>
        <taxon>metagenomes</taxon>
        <taxon>ecological metagenomes</taxon>
    </lineage>
</organism>
<reference evidence="3" key="1">
    <citation type="submission" date="2016-10" db="EMBL/GenBank/DDBJ databases">
        <title>Sequence of Gallionella enrichment culture.</title>
        <authorList>
            <person name="Poehlein A."/>
            <person name="Muehling M."/>
            <person name="Daniel R."/>
        </authorList>
    </citation>
    <scope>NUCLEOTIDE SEQUENCE</scope>
</reference>
<dbReference type="InterPro" id="IPR001173">
    <property type="entry name" value="Glyco_trans_2-like"/>
</dbReference>
<dbReference type="Gene3D" id="3.90.550.10">
    <property type="entry name" value="Spore Coat Polysaccharide Biosynthesis Protein SpsA, Chain A"/>
    <property type="match status" value="1"/>
</dbReference>
<proteinExistence type="predicted"/>
<comment type="caution">
    <text evidence="3">The sequence shown here is derived from an EMBL/GenBank/DDBJ whole genome shotgun (WGS) entry which is preliminary data.</text>
</comment>
<dbReference type="SUPFAM" id="SSF53448">
    <property type="entry name" value="Nucleotide-diphospho-sugar transferases"/>
    <property type="match status" value="1"/>
</dbReference>
<keyword evidence="1" id="KW-1133">Transmembrane helix</keyword>
<feature type="transmembrane region" description="Helical" evidence="1">
    <location>
        <begin position="288"/>
        <end position="312"/>
    </location>
</feature>
<dbReference type="PANTHER" id="PTHR22916:SF3">
    <property type="entry name" value="UDP-GLCNAC:BETAGAL BETA-1,3-N-ACETYLGLUCOSAMINYLTRANSFERASE-LIKE PROTEIN 1"/>
    <property type="match status" value="1"/>
</dbReference>
<protein>
    <submittedName>
        <fullName evidence="3">Abequosyltransferase RfbV</fullName>
        <ecNumber evidence="3">2.4.1.60</ecNumber>
    </submittedName>
</protein>
<sequence>MTNMKLSICITTYNRGKFIAETLDSIIVQMESCVELIVVDGASPDNTAEVMAQYIANHPEVRYYREEINSGIDGDYDKAVGYAKGEYCWLMSDDDLLNPTAIRHVLSAIDNKKDLIVVNSEIWNADFSNKLLDRRLNFDTDVEFGKEEKEQLFIAAANHLSFIGCVVIRREFWLARERAIYYGTMFIHVGVIFQSPAVDNAMIISEPLIAIRDGNATWSARTFEVWAVKWPALIWSFPDFSDSAKRAICLPDQWKKFKFLFYLRAMGSYSLVEFKKFLLPKAKGADRAMAYLVAAFPGAVANIIVVLFYLLIKRRSRLQLFDVLCSRYASVVSRSLVRSFGLTIPDKK</sequence>
<keyword evidence="3" id="KW-0328">Glycosyltransferase</keyword>
<feature type="transmembrane region" description="Helical" evidence="1">
    <location>
        <begin position="179"/>
        <end position="198"/>
    </location>
</feature>
<dbReference type="Pfam" id="PF00535">
    <property type="entry name" value="Glycos_transf_2"/>
    <property type="match status" value="1"/>
</dbReference>
<dbReference type="CDD" id="cd00761">
    <property type="entry name" value="Glyco_tranf_GTA_type"/>
    <property type="match status" value="1"/>
</dbReference>
<keyword evidence="3" id="KW-0808">Transferase</keyword>
<keyword evidence="1" id="KW-0472">Membrane</keyword>
<evidence type="ECO:0000256" key="1">
    <source>
        <dbReference type="SAM" id="Phobius"/>
    </source>
</evidence>
<gene>
    <name evidence="3" type="primary">rfbV_4</name>
    <name evidence="3" type="ORF">GALL_181540</name>
</gene>
<dbReference type="EMBL" id="MLJW01000102">
    <property type="protein sequence ID" value="OIQ99757.1"/>
    <property type="molecule type" value="Genomic_DNA"/>
</dbReference>
<dbReference type="AlphaFoldDB" id="A0A1J5SI10"/>
<accession>A0A1J5SI10</accession>
<feature type="domain" description="Glycosyltransferase 2-like" evidence="2">
    <location>
        <begin position="7"/>
        <end position="171"/>
    </location>
</feature>
<evidence type="ECO:0000313" key="3">
    <source>
        <dbReference type="EMBL" id="OIQ99757.1"/>
    </source>
</evidence>
<dbReference type="InterPro" id="IPR029044">
    <property type="entry name" value="Nucleotide-diphossugar_trans"/>
</dbReference>
<name>A0A1J5SI10_9ZZZZ</name>
<dbReference type="GO" id="GO:0047600">
    <property type="term" value="F:abequosyltransferase activity"/>
    <property type="evidence" value="ECO:0007669"/>
    <property type="project" value="UniProtKB-EC"/>
</dbReference>
<dbReference type="PANTHER" id="PTHR22916">
    <property type="entry name" value="GLYCOSYLTRANSFERASE"/>
    <property type="match status" value="1"/>
</dbReference>